<dbReference type="Gene3D" id="3.40.47.10">
    <property type="match status" value="1"/>
</dbReference>
<accession>A0A5B8JAY9</accession>
<organism evidence="2 3">
    <name type="scientific">Streptomyces qinzhouensis</name>
    <dbReference type="NCBI Taxonomy" id="2599401"/>
    <lineage>
        <taxon>Bacteria</taxon>
        <taxon>Bacillati</taxon>
        <taxon>Actinomycetota</taxon>
        <taxon>Actinomycetes</taxon>
        <taxon>Kitasatosporales</taxon>
        <taxon>Streptomycetaceae</taxon>
        <taxon>Streptomyces</taxon>
    </lineage>
</organism>
<feature type="domain" description="Beta-ketoacyl synthase-like N-terminal" evidence="1">
    <location>
        <begin position="80"/>
        <end position="170"/>
    </location>
</feature>
<dbReference type="OrthoDB" id="3402212at2"/>
<dbReference type="Proteomes" id="UP000320580">
    <property type="component" value="Chromosome"/>
</dbReference>
<dbReference type="RefSeq" id="WP_146480337.1">
    <property type="nucleotide sequence ID" value="NZ_CP042266.1"/>
</dbReference>
<sequence length="200" mass="19845">MTTTAETVTAETSAAAAAAGLTVLARAGWDPAAHPGGPPNLPGFTASPFGPLFAHIADRCLSAFHGTAPAPPESGLTTGLVMVSRLGDMATETAVTGAVDRGTKASPLLFYQSVPSAVLGVVSARWGLGGPVICISPAGDPLAEGLELAGLLAEDGSARDVLVVLIELAVAEGESDTAEALLVRAAPGPRPEGVTEVTGE</sequence>
<dbReference type="AlphaFoldDB" id="A0A5B8JAY9"/>
<dbReference type="GO" id="GO:0016747">
    <property type="term" value="F:acyltransferase activity, transferring groups other than amino-acyl groups"/>
    <property type="evidence" value="ECO:0007669"/>
    <property type="project" value="UniProtKB-ARBA"/>
</dbReference>
<protein>
    <recommendedName>
        <fullName evidence="1">Beta-ketoacyl synthase-like N-terminal domain-containing protein</fullName>
    </recommendedName>
</protein>
<evidence type="ECO:0000313" key="2">
    <source>
        <dbReference type="EMBL" id="QDY77051.1"/>
    </source>
</evidence>
<evidence type="ECO:0000313" key="3">
    <source>
        <dbReference type="Proteomes" id="UP000320580"/>
    </source>
</evidence>
<dbReference type="Pfam" id="PF13723">
    <property type="entry name" value="Ketoacyl-synt_2"/>
    <property type="match status" value="1"/>
</dbReference>
<reference evidence="2 3" key="1">
    <citation type="submission" date="2019-07" db="EMBL/GenBank/DDBJ databases">
        <authorList>
            <person name="Zhu P."/>
        </authorList>
    </citation>
    <scope>NUCLEOTIDE SEQUENCE [LARGE SCALE GENOMIC DNA]</scope>
    <source>
        <strain evidence="2 3">SSL-25</strain>
    </source>
</reference>
<dbReference type="InterPro" id="IPR014030">
    <property type="entry name" value="Ketoacyl_synth_N"/>
</dbReference>
<dbReference type="EMBL" id="CP042266">
    <property type="protein sequence ID" value="QDY77051.1"/>
    <property type="molecule type" value="Genomic_DNA"/>
</dbReference>
<dbReference type="KEGG" id="sqz:FQU76_11585"/>
<name>A0A5B8JAY9_9ACTN</name>
<keyword evidence="3" id="KW-1185">Reference proteome</keyword>
<proteinExistence type="predicted"/>
<dbReference type="InterPro" id="IPR016039">
    <property type="entry name" value="Thiolase-like"/>
</dbReference>
<evidence type="ECO:0000259" key="1">
    <source>
        <dbReference type="Pfam" id="PF13723"/>
    </source>
</evidence>
<gene>
    <name evidence="2" type="ORF">FQU76_11585</name>
</gene>